<accession>A0ABP9V8G7</accession>
<dbReference type="EMBL" id="BAABRN010000011">
    <property type="protein sequence ID" value="GAA5501564.1"/>
    <property type="molecule type" value="Genomic_DNA"/>
</dbReference>
<evidence type="ECO:0000313" key="2">
    <source>
        <dbReference type="EMBL" id="GAA5501564.1"/>
    </source>
</evidence>
<dbReference type="InterPro" id="IPR002734">
    <property type="entry name" value="RibDG_C"/>
</dbReference>
<feature type="domain" description="Bacterial bifunctional deaminase-reductase C-terminal" evidence="1">
    <location>
        <begin position="14"/>
        <end position="160"/>
    </location>
</feature>
<dbReference type="Pfam" id="PF01872">
    <property type="entry name" value="RibD_C"/>
    <property type="match status" value="1"/>
</dbReference>
<gene>
    <name evidence="2" type="primary">yyaP</name>
    <name evidence="2" type="ORF">Dxin01_01299</name>
</gene>
<keyword evidence="3" id="KW-1185">Reference proteome</keyword>
<organism evidence="2 3">
    <name type="scientific">Deinococcus xinjiangensis</name>
    <dbReference type="NCBI Taxonomy" id="457454"/>
    <lineage>
        <taxon>Bacteria</taxon>
        <taxon>Thermotogati</taxon>
        <taxon>Deinococcota</taxon>
        <taxon>Deinococci</taxon>
        <taxon>Deinococcales</taxon>
        <taxon>Deinococcaceae</taxon>
        <taxon>Deinococcus</taxon>
    </lineage>
</organism>
<dbReference type="Proteomes" id="UP001458946">
    <property type="component" value="Unassembled WGS sequence"/>
</dbReference>
<reference evidence="2 3" key="1">
    <citation type="submission" date="2024-02" db="EMBL/GenBank/DDBJ databases">
        <title>Deinococcus xinjiangensis NBRC 107630.</title>
        <authorList>
            <person name="Ichikawa N."/>
            <person name="Katano-Makiyama Y."/>
            <person name="Hidaka K."/>
        </authorList>
    </citation>
    <scope>NUCLEOTIDE SEQUENCE [LARGE SCALE GENOMIC DNA]</scope>
    <source>
        <strain evidence="2 3">NBRC 107630</strain>
    </source>
</reference>
<dbReference type="PANTHER" id="PTHR38011">
    <property type="entry name" value="DIHYDROFOLATE REDUCTASE FAMILY PROTEIN (AFU_ORTHOLOGUE AFUA_8G06820)"/>
    <property type="match status" value="1"/>
</dbReference>
<dbReference type="Gene3D" id="3.40.430.10">
    <property type="entry name" value="Dihydrofolate Reductase, subunit A"/>
    <property type="match status" value="1"/>
</dbReference>
<dbReference type="PANTHER" id="PTHR38011:SF11">
    <property type="entry name" value="2,5-DIAMINO-6-RIBOSYLAMINO-4(3H)-PYRIMIDINONE 5'-PHOSPHATE REDUCTASE"/>
    <property type="match status" value="1"/>
</dbReference>
<protein>
    <submittedName>
        <fullName evidence="2">Uncharacterized protein YyaP</fullName>
    </submittedName>
</protein>
<sequence>MQGLDRQVMKWPPLLVFIATSLDGFIARPDGGIDWLFHQPPPDPPEDHGYDAFVSRVDTLVMGRGSFEKVMTFEQWPYAGLRVIVLSRTLGELPADFRDKAELHRGSLEELRTKVQGSKGVYVDGGQVIQSFLRLGLIDEMTVTRLPVLLGSGLPLFGPLTGDQQSADQWWQHQDTRVFAGSGMVQSTYRRAGTA</sequence>
<name>A0ABP9V8G7_9DEIO</name>
<evidence type="ECO:0000313" key="3">
    <source>
        <dbReference type="Proteomes" id="UP001458946"/>
    </source>
</evidence>
<proteinExistence type="predicted"/>
<comment type="caution">
    <text evidence="2">The sequence shown here is derived from an EMBL/GenBank/DDBJ whole genome shotgun (WGS) entry which is preliminary data.</text>
</comment>
<dbReference type="SUPFAM" id="SSF53597">
    <property type="entry name" value="Dihydrofolate reductase-like"/>
    <property type="match status" value="1"/>
</dbReference>
<evidence type="ECO:0000259" key="1">
    <source>
        <dbReference type="Pfam" id="PF01872"/>
    </source>
</evidence>
<dbReference type="InterPro" id="IPR050765">
    <property type="entry name" value="Riboflavin_Biosynth_HTPR"/>
</dbReference>
<dbReference type="InterPro" id="IPR024072">
    <property type="entry name" value="DHFR-like_dom_sf"/>
</dbReference>